<dbReference type="PANTHER" id="PTHR21496:SF23">
    <property type="entry name" value="3-PHENYLPROPIONATE_CINNAMIC ACID DIOXYGENASE FERREDOXIN SUBUNIT"/>
    <property type="match status" value="1"/>
</dbReference>
<dbReference type="SUPFAM" id="SSF50022">
    <property type="entry name" value="ISP domain"/>
    <property type="match status" value="1"/>
</dbReference>
<dbReference type="GO" id="GO:0008942">
    <property type="term" value="F:nitrite reductase [NAD(P)H] activity"/>
    <property type="evidence" value="ECO:0007669"/>
    <property type="project" value="InterPro"/>
</dbReference>
<evidence type="ECO:0000256" key="4">
    <source>
        <dbReference type="ARBA" id="ARBA00023004"/>
    </source>
</evidence>
<dbReference type="PROSITE" id="PS51296">
    <property type="entry name" value="RIESKE"/>
    <property type="match status" value="1"/>
</dbReference>
<keyword evidence="3" id="KW-0560">Oxidoreductase</keyword>
<dbReference type="Proteomes" id="UP001178888">
    <property type="component" value="Unassembled WGS sequence"/>
</dbReference>
<evidence type="ECO:0000256" key="3">
    <source>
        <dbReference type="ARBA" id="ARBA00023002"/>
    </source>
</evidence>
<evidence type="ECO:0000313" key="10">
    <source>
        <dbReference type="Proteomes" id="UP000295132"/>
    </source>
</evidence>
<keyword evidence="2" id="KW-0479">Metal-binding</keyword>
<dbReference type="GO" id="GO:0042128">
    <property type="term" value="P:nitrate assimilation"/>
    <property type="evidence" value="ECO:0007669"/>
    <property type="project" value="UniProtKB-KW"/>
</dbReference>
<sequence>MASKSVTKISIGSIHELKERIGKTVCIGKKEVAVFKLSSGTVRAVENSCPHKGGVLSEGMVSGEFVFCPMHDWKICLDDGKVQKPDRGCVTTYQTLIESDQVYLLFEE</sequence>
<keyword evidence="1" id="KW-0001">2Fe-2S</keyword>
<keyword evidence="5" id="KW-0411">Iron-sulfur</keyword>
<feature type="domain" description="Rieske" evidence="7">
    <location>
        <begin position="11"/>
        <end position="104"/>
    </location>
</feature>
<reference evidence="9 10" key="1">
    <citation type="submission" date="2019-03" db="EMBL/GenBank/DDBJ databases">
        <title>Bacillus niacini sp. nov. a Nicotinate-Metabolizing Mesophile Isolated from Soil.</title>
        <authorList>
            <person name="Zhang G."/>
        </authorList>
    </citation>
    <scope>NUCLEOTIDE SEQUENCE [LARGE SCALE GENOMIC DNA]</scope>
    <source>
        <strain evidence="9 10">WN066</strain>
    </source>
</reference>
<dbReference type="GO" id="GO:0046872">
    <property type="term" value="F:metal ion binding"/>
    <property type="evidence" value="ECO:0007669"/>
    <property type="project" value="UniProtKB-KW"/>
</dbReference>
<dbReference type="Gene3D" id="2.102.10.10">
    <property type="entry name" value="Rieske [2Fe-2S] iron-sulphur domain"/>
    <property type="match status" value="1"/>
</dbReference>
<organism evidence="9 10">
    <name type="scientific">Bacillus salipaludis</name>
    <dbReference type="NCBI Taxonomy" id="2547811"/>
    <lineage>
        <taxon>Bacteria</taxon>
        <taxon>Bacillati</taxon>
        <taxon>Bacillota</taxon>
        <taxon>Bacilli</taxon>
        <taxon>Bacillales</taxon>
        <taxon>Bacillaceae</taxon>
        <taxon>Bacillus</taxon>
    </lineage>
</organism>
<dbReference type="AlphaFoldDB" id="A0A4R5VVI9"/>
<evidence type="ECO:0000256" key="6">
    <source>
        <dbReference type="ARBA" id="ARBA00023063"/>
    </source>
</evidence>
<dbReference type="Pfam" id="PF00355">
    <property type="entry name" value="Rieske"/>
    <property type="match status" value="1"/>
</dbReference>
<evidence type="ECO:0000313" key="8">
    <source>
        <dbReference type="EMBL" id="MDQ6597554.1"/>
    </source>
</evidence>
<keyword evidence="11" id="KW-1185">Reference proteome</keyword>
<dbReference type="Proteomes" id="UP000295132">
    <property type="component" value="Unassembled WGS sequence"/>
</dbReference>
<dbReference type="RefSeq" id="WP_133333373.1">
    <property type="nucleotide sequence ID" value="NZ_JAVGVR010000001.1"/>
</dbReference>
<dbReference type="InterPro" id="IPR017941">
    <property type="entry name" value="Rieske_2Fe-2S"/>
</dbReference>
<reference evidence="8" key="2">
    <citation type="submission" date="2023-08" db="EMBL/GenBank/DDBJ databases">
        <title>Nitrogen cycling bacteria in agricultural field soils.</title>
        <authorList>
            <person name="Jang J."/>
        </authorList>
    </citation>
    <scope>NUCLEOTIDE SEQUENCE</scope>
    <source>
        <strain evidence="8">PS3-36</strain>
    </source>
</reference>
<dbReference type="GO" id="GO:0004497">
    <property type="term" value="F:monooxygenase activity"/>
    <property type="evidence" value="ECO:0007669"/>
    <property type="project" value="UniProtKB-ARBA"/>
</dbReference>
<dbReference type="GO" id="GO:0016705">
    <property type="term" value="F:oxidoreductase activity, acting on paired donors, with incorporation or reduction of molecular oxygen"/>
    <property type="evidence" value="ECO:0007669"/>
    <property type="project" value="UniProtKB-ARBA"/>
</dbReference>
<dbReference type="CDD" id="cd03530">
    <property type="entry name" value="Rieske_NirD_small_Bacillus"/>
    <property type="match status" value="1"/>
</dbReference>
<evidence type="ECO:0000256" key="5">
    <source>
        <dbReference type="ARBA" id="ARBA00023014"/>
    </source>
</evidence>
<evidence type="ECO:0000313" key="9">
    <source>
        <dbReference type="EMBL" id="TDK63027.1"/>
    </source>
</evidence>
<dbReference type="EMBL" id="SMYO01000003">
    <property type="protein sequence ID" value="TDK63027.1"/>
    <property type="molecule type" value="Genomic_DNA"/>
</dbReference>
<name>A0A4R5VVI9_9BACI</name>
<dbReference type="GO" id="GO:0051537">
    <property type="term" value="F:2 iron, 2 sulfur cluster binding"/>
    <property type="evidence" value="ECO:0007669"/>
    <property type="project" value="UniProtKB-KW"/>
</dbReference>
<keyword evidence="6" id="KW-0534">Nitrate assimilation</keyword>
<dbReference type="InterPro" id="IPR036922">
    <property type="entry name" value="Rieske_2Fe-2S_sf"/>
</dbReference>
<evidence type="ECO:0000259" key="7">
    <source>
        <dbReference type="PROSITE" id="PS51296"/>
    </source>
</evidence>
<dbReference type="PANTHER" id="PTHR21496">
    <property type="entry name" value="FERREDOXIN-RELATED"/>
    <property type="match status" value="1"/>
</dbReference>
<proteinExistence type="predicted"/>
<evidence type="ECO:0000256" key="2">
    <source>
        <dbReference type="ARBA" id="ARBA00022723"/>
    </source>
</evidence>
<dbReference type="EMBL" id="JAVGVR010000001">
    <property type="protein sequence ID" value="MDQ6597554.1"/>
    <property type="molecule type" value="Genomic_DNA"/>
</dbReference>
<comment type="caution">
    <text evidence="9">The sequence shown here is derived from an EMBL/GenBank/DDBJ whole genome shotgun (WGS) entry which is preliminary data.</text>
</comment>
<accession>A0A4R5VVI9</accession>
<keyword evidence="4" id="KW-0408">Iron</keyword>
<protein>
    <submittedName>
        <fullName evidence="9">Nitrite reductase small subunit NirD</fullName>
    </submittedName>
</protein>
<dbReference type="NCBIfam" id="TIGR02378">
    <property type="entry name" value="nirD_assim_sml"/>
    <property type="match status" value="1"/>
</dbReference>
<gene>
    <name evidence="9" type="primary">nirD</name>
    <name evidence="9" type="ORF">E2K98_06115</name>
    <name evidence="8" type="ORF">RCG21_14490</name>
</gene>
<dbReference type="InterPro" id="IPR012748">
    <property type="entry name" value="Rieske-like_NirD"/>
</dbReference>
<evidence type="ECO:0000256" key="1">
    <source>
        <dbReference type="ARBA" id="ARBA00022714"/>
    </source>
</evidence>
<evidence type="ECO:0000313" key="11">
    <source>
        <dbReference type="Proteomes" id="UP001178888"/>
    </source>
</evidence>